<keyword evidence="1" id="KW-0472">Membrane</keyword>
<name>A0A2C9LXQ4_BIOGL</name>
<evidence type="ECO:0000313" key="3">
    <source>
        <dbReference type="Proteomes" id="UP000076420"/>
    </source>
</evidence>
<dbReference type="KEGG" id="bgt:106075606"/>
<keyword evidence="1" id="KW-1133">Transmembrane helix</keyword>
<dbReference type="EnsemblMetazoa" id="BGLB036215-RA">
    <property type="protein sequence ID" value="BGLB036215-PA"/>
    <property type="gene ID" value="BGLB036215"/>
</dbReference>
<sequence length="549" mass="58309">MSDFVTITSTKPVLVVQITQNSLCSDVSISLVTPVSQYLQDTDQVFQAFLYNETDKHVIVTSLFNANTLEINNRGVNMTYFDDLQAGYGILAVTDFFVSVENNMSFPFGGQVYSNSKFATYMYPLAFGMNKVNKVCQVTKSSPGDNVDNDCDGVVDEEPCIATPQDVDKDGMDNEDCAVPPETTTLDSVTSADYDTLASSYSSLAPQASSYDQYITTPFSPERSISFYSELSTNSDATSVAVYSLSELTNPALTTSNTLFWDSTNAAEIYSLDSQTALASSDTLVTLNTLVMFTSLATSDTLTTSGTLTTSDTLAMSDSLATFNSLATSDTLATPGTLTASDTLATSDLITTFNSLATSDTLTTSGTRPASDTLATSYILAASDTLATSGTLTASGTATSSKLSSSDALFSISTASARTDVSSTSTAILATTTSTTAIISTTKITSTSHSVGQYCGCQCPVNILTTRPAASEIVEMTSSIQKELEIDKSETSANKRTLISAPDERRSAQTIGYFGVAIFVTVFAGIVFLDFNYLAKDVIKIIKFIKKGK</sequence>
<evidence type="ECO:0000256" key="1">
    <source>
        <dbReference type="SAM" id="Phobius"/>
    </source>
</evidence>
<accession>A0A2C9LXQ4</accession>
<dbReference type="VEuPathDB" id="VectorBase:BGLAX_043566"/>
<organism evidence="2 3">
    <name type="scientific">Biomphalaria glabrata</name>
    <name type="common">Bloodfluke planorb</name>
    <name type="synonym">Freshwater snail</name>
    <dbReference type="NCBI Taxonomy" id="6526"/>
    <lineage>
        <taxon>Eukaryota</taxon>
        <taxon>Metazoa</taxon>
        <taxon>Spiralia</taxon>
        <taxon>Lophotrochozoa</taxon>
        <taxon>Mollusca</taxon>
        <taxon>Gastropoda</taxon>
        <taxon>Heterobranchia</taxon>
        <taxon>Euthyneura</taxon>
        <taxon>Panpulmonata</taxon>
        <taxon>Hygrophila</taxon>
        <taxon>Lymnaeoidea</taxon>
        <taxon>Planorbidae</taxon>
        <taxon>Biomphalaria</taxon>
    </lineage>
</organism>
<dbReference type="Proteomes" id="UP000076420">
    <property type="component" value="Unassembled WGS sequence"/>
</dbReference>
<proteinExistence type="predicted"/>
<dbReference type="VEuPathDB" id="VectorBase:BGLB036215"/>
<keyword evidence="1" id="KW-0812">Transmembrane</keyword>
<feature type="transmembrane region" description="Helical" evidence="1">
    <location>
        <begin position="511"/>
        <end position="535"/>
    </location>
</feature>
<gene>
    <name evidence="2" type="primary">106075606</name>
</gene>
<protein>
    <recommendedName>
        <fullName evidence="4">IgGFc-binding protein N-terminal domain-containing protein</fullName>
    </recommendedName>
</protein>
<evidence type="ECO:0000313" key="2">
    <source>
        <dbReference type="EnsemblMetazoa" id="BGLB036215-PA"/>
    </source>
</evidence>
<dbReference type="AlphaFoldDB" id="A0A2C9LXQ4"/>
<evidence type="ECO:0008006" key="4">
    <source>
        <dbReference type="Google" id="ProtNLM"/>
    </source>
</evidence>
<reference evidence="2" key="1">
    <citation type="submission" date="2020-05" db="UniProtKB">
        <authorList>
            <consortium name="EnsemblMetazoa"/>
        </authorList>
    </citation>
    <scope>IDENTIFICATION</scope>
    <source>
        <strain evidence="2">BB02</strain>
    </source>
</reference>